<proteinExistence type="predicted"/>
<dbReference type="AlphaFoldDB" id="A0A7X0HLE0"/>
<dbReference type="Proteomes" id="UP000540423">
    <property type="component" value="Unassembled WGS sequence"/>
</dbReference>
<evidence type="ECO:0008006" key="3">
    <source>
        <dbReference type="Google" id="ProtNLM"/>
    </source>
</evidence>
<accession>A0A7X0HLE0</accession>
<name>A0A7X0HLE0_9ACTN</name>
<comment type="caution">
    <text evidence="1">The sequence shown here is derived from an EMBL/GenBank/DDBJ whole genome shotgun (WGS) entry which is preliminary data.</text>
</comment>
<sequence length="63" mass="6920">MAEFSPVDVQKALSGMDYPADRKALVECARTNKADQALVERLDSLEEDSFDGPNDVSKAVFNN</sequence>
<evidence type="ECO:0000313" key="1">
    <source>
        <dbReference type="EMBL" id="MBB6439832.1"/>
    </source>
</evidence>
<gene>
    <name evidence="1" type="ORF">HNQ79_006344</name>
</gene>
<keyword evidence="2" id="KW-1185">Reference proteome</keyword>
<evidence type="ECO:0000313" key="2">
    <source>
        <dbReference type="Proteomes" id="UP000540423"/>
    </source>
</evidence>
<dbReference type="RefSeq" id="WP_185036330.1">
    <property type="nucleotide sequence ID" value="NZ_BNBN01000025.1"/>
</dbReference>
<dbReference type="InterPro" id="IPR021527">
    <property type="entry name" value="DUF2795"/>
</dbReference>
<organism evidence="1 2">
    <name type="scientific">Streptomyces candidus</name>
    <dbReference type="NCBI Taxonomy" id="67283"/>
    <lineage>
        <taxon>Bacteria</taxon>
        <taxon>Bacillati</taxon>
        <taxon>Actinomycetota</taxon>
        <taxon>Actinomycetes</taxon>
        <taxon>Kitasatosporales</taxon>
        <taxon>Streptomycetaceae</taxon>
        <taxon>Streptomyces</taxon>
    </lineage>
</organism>
<protein>
    <recommendedName>
        <fullName evidence="3">DUF2795 domain-containing protein</fullName>
    </recommendedName>
</protein>
<dbReference type="Pfam" id="PF11387">
    <property type="entry name" value="DUF2795"/>
    <property type="match status" value="1"/>
</dbReference>
<dbReference type="EMBL" id="JACHEM010000029">
    <property type="protein sequence ID" value="MBB6439832.1"/>
    <property type="molecule type" value="Genomic_DNA"/>
</dbReference>
<reference evidence="1 2" key="1">
    <citation type="submission" date="2020-08" db="EMBL/GenBank/DDBJ databases">
        <title>Genomic Encyclopedia of Type Strains, Phase IV (KMG-IV): sequencing the most valuable type-strain genomes for metagenomic binning, comparative biology and taxonomic classification.</title>
        <authorList>
            <person name="Goeker M."/>
        </authorList>
    </citation>
    <scope>NUCLEOTIDE SEQUENCE [LARGE SCALE GENOMIC DNA]</scope>
    <source>
        <strain evidence="1 2">DSM 40141</strain>
    </source>
</reference>